<name>X0W2H7_9ZZZZ</name>
<protein>
    <recommendedName>
        <fullName evidence="1">DUF4032 domain-containing protein</fullName>
    </recommendedName>
</protein>
<evidence type="ECO:0000259" key="1">
    <source>
        <dbReference type="Pfam" id="PF13224"/>
    </source>
</evidence>
<dbReference type="InterPro" id="IPR025111">
    <property type="entry name" value="DUF4032"/>
</dbReference>
<dbReference type="Pfam" id="PF13224">
    <property type="entry name" value="DUF4032"/>
    <property type="match status" value="1"/>
</dbReference>
<gene>
    <name evidence="2" type="ORF">S01H1_50740</name>
</gene>
<feature type="domain" description="DUF4032" evidence="1">
    <location>
        <begin position="14"/>
        <end position="61"/>
    </location>
</feature>
<reference evidence="2" key="1">
    <citation type="journal article" date="2014" name="Front. Microbiol.">
        <title>High frequency of phylogenetically diverse reductive dehalogenase-homologous genes in deep subseafloor sedimentary metagenomes.</title>
        <authorList>
            <person name="Kawai M."/>
            <person name="Futagami T."/>
            <person name="Toyoda A."/>
            <person name="Takaki Y."/>
            <person name="Nishi S."/>
            <person name="Hori S."/>
            <person name="Arai W."/>
            <person name="Tsubouchi T."/>
            <person name="Morono Y."/>
            <person name="Uchiyama I."/>
            <person name="Ito T."/>
            <person name="Fujiyama A."/>
            <person name="Inagaki F."/>
            <person name="Takami H."/>
        </authorList>
    </citation>
    <scope>NUCLEOTIDE SEQUENCE</scope>
    <source>
        <strain evidence="2">Expedition CK06-06</strain>
    </source>
</reference>
<accession>X0W2H7</accession>
<organism evidence="2">
    <name type="scientific">marine sediment metagenome</name>
    <dbReference type="NCBI Taxonomy" id="412755"/>
    <lineage>
        <taxon>unclassified sequences</taxon>
        <taxon>metagenomes</taxon>
        <taxon>ecological metagenomes</taxon>
    </lineage>
</organism>
<dbReference type="AlphaFoldDB" id="X0W2H7"/>
<comment type="caution">
    <text evidence="2">The sequence shown here is derived from an EMBL/GenBank/DDBJ whole genome shotgun (WGS) entry which is preliminary data.</text>
</comment>
<sequence length="127" mass="14817">QEFEARTQLSELRPESQISLTVPGLYNKLLEHVDVHRWYLGEKQGQEVPLGEAVSSWYDNIYLPLVGFIREQDVLVEFPGRTEADLYLWILEQQAYLQQSFGEDVPLEVAIDKFTERKSIDPNKMDM</sequence>
<feature type="non-terminal residue" evidence="2">
    <location>
        <position position="1"/>
    </location>
</feature>
<proteinExistence type="predicted"/>
<evidence type="ECO:0000313" key="2">
    <source>
        <dbReference type="EMBL" id="GAG17532.1"/>
    </source>
</evidence>
<dbReference type="EMBL" id="BARS01032702">
    <property type="protein sequence ID" value="GAG17532.1"/>
    <property type="molecule type" value="Genomic_DNA"/>
</dbReference>